<evidence type="ECO:0000313" key="1">
    <source>
        <dbReference type="EMBL" id="MDH2391309.1"/>
    </source>
</evidence>
<keyword evidence="2" id="KW-1185">Reference proteome</keyword>
<reference evidence="1 2" key="1">
    <citation type="submission" date="2023-04" db="EMBL/GenBank/DDBJ databases">
        <title>Streptomyces chengmaiensis sp. nov. isolated from the stem of mangrove plant in Hainan.</title>
        <authorList>
            <person name="Huang X."/>
            <person name="Zhou S."/>
            <person name="Chu X."/>
            <person name="Xie Y."/>
            <person name="Lin Y."/>
        </authorList>
    </citation>
    <scope>NUCLEOTIDE SEQUENCE [LARGE SCALE GENOMIC DNA]</scope>
    <source>
        <strain evidence="1 2">HNM0663</strain>
    </source>
</reference>
<dbReference type="Proteomes" id="UP001223144">
    <property type="component" value="Unassembled WGS sequence"/>
</dbReference>
<protein>
    <recommendedName>
        <fullName evidence="3">Transposase</fullName>
    </recommendedName>
</protein>
<accession>A0ABT6HTX3</accession>
<dbReference type="RefSeq" id="WP_240138116.1">
    <property type="nucleotide sequence ID" value="NZ_JARWBG010000025.1"/>
</dbReference>
<evidence type="ECO:0000313" key="2">
    <source>
        <dbReference type="Proteomes" id="UP001223144"/>
    </source>
</evidence>
<proteinExistence type="predicted"/>
<comment type="caution">
    <text evidence="1">The sequence shown here is derived from an EMBL/GenBank/DDBJ whole genome shotgun (WGS) entry which is preliminary data.</text>
</comment>
<organism evidence="1 2">
    <name type="scientific">Streptomyces chengmaiensis</name>
    <dbReference type="NCBI Taxonomy" id="3040919"/>
    <lineage>
        <taxon>Bacteria</taxon>
        <taxon>Bacillati</taxon>
        <taxon>Actinomycetota</taxon>
        <taxon>Actinomycetes</taxon>
        <taxon>Kitasatosporales</taxon>
        <taxon>Streptomycetaceae</taxon>
        <taxon>Streptomyces</taxon>
    </lineage>
</organism>
<sequence length="73" mass="8298">MPTTLIPSLSRWDQHGREHVVRAHRAGIRRTLRCGTCGWRKAARFLPYLPWLKAESHLMEAHQATVDPAAGRA</sequence>
<gene>
    <name evidence="1" type="ORF">QCN29_21490</name>
</gene>
<evidence type="ECO:0008006" key="3">
    <source>
        <dbReference type="Google" id="ProtNLM"/>
    </source>
</evidence>
<name>A0ABT6HTX3_9ACTN</name>
<dbReference type="EMBL" id="JARWBG010000025">
    <property type="protein sequence ID" value="MDH2391309.1"/>
    <property type="molecule type" value="Genomic_DNA"/>
</dbReference>